<name>A0ACC1BCH6_9ROSI</name>
<accession>A0ACC1BCH6</accession>
<evidence type="ECO:0000313" key="2">
    <source>
        <dbReference type="Proteomes" id="UP001164250"/>
    </source>
</evidence>
<comment type="caution">
    <text evidence="1">The sequence shown here is derived from an EMBL/GenBank/DDBJ whole genome shotgun (WGS) entry which is preliminary data.</text>
</comment>
<keyword evidence="2" id="KW-1185">Reference proteome</keyword>
<protein>
    <submittedName>
        <fullName evidence="1">Uncharacterized protein</fullName>
    </submittedName>
</protein>
<reference evidence="2" key="1">
    <citation type="journal article" date="2023" name="G3 (Bethesda)">
        <title>Genome assembly and association tests identify interacting loci associated with vigor, precocity, and sex in interspecific pistachio rootstocks.</title>
        <authorList>
            <person name="Palmer W."/>
            <person name="Jacygrad E."/>
            <person name="Sagayaradj S."/>
            <person name="Cavanaugh K."/>
            <person name="Han R."/>
            <person name="Bertier L."/>
            <person name="Beede B."/>
            <person name="Kafkas S."/>
            <person name="Golino D."/>
            <person name="Preece J."/>
            <person name="Michelmore R."/>
        </authorList>
    </citation>
    <scope>NUCLEOTIDE SEQUENCE [LARGE SCALE GENOMIC DNA]</scope>
</reference>
<gene>
    <name evidence="1" type="ORF">Patl1_27817</name>
</gene>
<dbReference type="Proteomes" id="UP001164250">
    <property type="component" value="Chromosome 5"/>
</dbReference>
<proteinExistence type="predicted"/>
<sequence length="102" mass="11091">MAPKPKPSEGLALPKFKGKTQAKPSNKKMPMGASRVIYAPKVAASQPGVAATMPKVQMLTFSTLARFFQKAYSSVLNRNTDDNKLKKADEEVKSLKKDLVAP</sequence>
<evidence type="ECO:0000313" key="1">
    <source>
        <dbReference type="EMBL" id="KAJ0096533.1"/>
    </source>
</evidence>
<dbReference type="EMBL" id="CM047901">
    <property type="protein sequence ID" value="KAJ0096533.1"/>
    <property type="molecule type" value="Genomic_DNA"/>
</dbReference>
<organism evidence="1 2">
    <name type="scientific">Pistacia atlantica</name>
    <dbReference type="NCBI Taxonomy" id="434234"/>
    <lineage>
        <taxon>Eukaryota</taxon>
        <taxon>Viridiplantae</taxon>
        <taxon>Streptophyta</taxon>
        <taxon>Embryophyta</taxon>
        <taxon>Tracheophyta</taxon>
        <taxon>Spermatophyta</taxon>
        <taxon>Magnoliopsida</taxon>
        <taxon>eudicotyledons</taxon>
        <taxon>Gunneridae</taxon>
        <taxon>Pentapetalae</taxon>
        <taxon>rosids</taxon>
        <taxon>malvids</taxon>
        <taxon>Sapindales</taxon>
        <taxon>Anacardiaceae</taxon>
        <taxon>Pistacia</taxon>
    </lineage>
</organism>